<gene>
    <name evidence="1" type="ORF">N7469_000957</name>
</gene>
<evidence type="ECO:0000313" key="2">
    <source>
        <dbReference type="Proteomes" id="UP001147733"/>
    </source>
</evidence>
<dbReference type="AlphaFoldDB" id="A0A9W9PDN2"/>
<comment type="caution">
    <text evidence="1">The sequence shown here is derived from an EMBL/GenBank/DDBJ whole genome shotgun (WGS) entry which is preliminary data.</text>
</comment>
<dbReference type="EMBL" id="JAPQKT010000001">
    <property type="protein sequence ID" value="KAJ5242630.1"/>
    <property type="molecule type" value="Genomic_DNA"/>
</dbReference>
<dbReference type="RefSeq" id="XP_056505634.1">
    <property type="nucleotide sequence ID" value="XM_056639877.1"/>
</dbReference>
<organism evidence="1 2">
    <name type="scientific">Penicillium citrinum</name>
    <dbReference type="NCBI Taxonomy" id="5077"/>
    <lineage>
        <taxon>Eukaryota</taxon>
        <taxon>Fungi</taxon>
        <taxon>Dikarya</taxon>
        <taxon>Ascomycota</taxon>
        <taxon>Pezizomycotina</taxon>
        <taxon>Eurotiomycetes</taxon>
        <taxon>Eurotiomycetidae</taxon>
        <taxon>Eurotiales</taxon>
        <taxon>Aspergillaceae</taxon>
        <taxon>Penicillium</taxon>
    </lineage>
</organism>
<accession>A0A9W9PDN2</accession>
<protein>
    <submittedName>
        <fullName evidence="1">Uncharacterized protein</fullName>
    </submittedName>
</protein>
<reference evidence="1" key="2">
    <citation type="journal article" date="2023" name="IMA Fungus">
        <title>Comparative genomic study of the Penicillium genus elucidates a diverse pangenome and 15 lateral gene transfer events.</title>
        <authorList>
            <person name="Petersen C."/>
            <person name="Sorensen T."/>
            <person name="Nielsen M.R."/>
            <person name="Sondergaard T.E."/>
            <person name="Sorensen J.L."/>
            <person name="Fitzpatrick D.A."/>
            <person name="Frisvad J.C."/>
            <person name="Nielsen K.L."/>
        </authorList>
    </citation>
    <scope>NUCLEOTIDE SEQUENCE</scope>
    <source>
        <strain evidence="1">IBT 23319</strain>
    </source>
</reference>
<dbReference type="Proteomes" id="UP001147733">
    <property type="component" value="Unassembled WGS sequence"/>
</dbReference>
<reference evidence="1" key="1">
    <citation type="submission" date="2022-11" db="EMBL/GenBank/DDBJ databases">
        <authorList>
            <person name="Petersen C."/>
        </authorList>
    </citation>
    <scope>NUCLEOTIDE SEQUENCE</scope>
    <source>
        <strain evidence="1">IBT 23319</strain>
    </source>
</reference>
<proteinExistence type="predicted"/>
<dbReference type="GeneID" id="81379044"/>
<keyword evidence="2" id="KW-1185">Reference proteome</keyword>
<sequence length="99" mass="11176">MAGHTGSGLPLELERHRATAQRDQLLITLLSRSTLQTPMAPPEPMGYRNVGIYYACKLQRKHGGALEGESIPLVRVLSQQEQDARRLKVQLEIHRYEPC</sequence>
<evidence type="ECO:0000313" key="1">
    <source>
        <dbReference type="EMBL" id="KAJ5242630.1"/>
    </source>
</evidence>
<name>A0A9W9PDN2_PENCI</name>